<dbReference type="SUPFAM" id="SSF53448">
    <property type="entry name" value="Nucleotide-diphospho-sugar transferases"/>
    <property type="match status" value="1"/>
</dbReference>
<proteinExistence type="predicted"/>
<organism evidence="2 3">
    <name type="scientific">Mangrovibacterium diazotrophicum</name>
    <dbReference type="NCBI Taxonomy" id="1261403"/>
    <lineage>
        <taxon>Bacteria</taxon>
        <taxon>Pseudomonadati</taxon>
        <taxon>Bacteroidota</taxon>
        <taxon>Bacteroidia</taxon>
        <taxon>Marinilabiliales</taxon>
        <taxon>Prolixibacteraceae</taxon>
        <taxon>Mangrovibacterium</taxon>
    </lineage>
</organism>
<sequence>MKFTSQDLAQIKAIGKQPEEVQSQLDRFVNGFPDIELYSTVSKGNGLTILSKEELKQCITRYEKGSAAKQLCKFVPASGAASRMFKALYNFLDGQTDEQDEGVQTFFNDFDNFAFSDELAALLGNEKEELLKNKSKKVVELLLSETGLNYGNLPKALLTFHKYKDDSVTKAIDEHLVEGALYCAGSNDKVAIHFTVSEEHMSLIKSHLEKILPIFEKKFDKQYIITFSVQDKATDTVAVDLDNQPIRKENGELLFRPGGHGALLKNLDAIDADIIFIKNIDNVAAQWLIQDTIDYKKALGGVLLETQNKIFDYCQKLQNSDSIDAKLEEEILEFLGMKLGYKAPNSYNELAEPQKVAFLFNKLNRPMRICGVVQSSNTGGGPFWVKHPDGALSLQLVETAQVNLQTPAQTTILKSSEYANITDLVCGVRDFEGNKFDLMKFRDPDTGFIAEKSQGGKVLKAMELPGLWNGAMSDWNTAFVEVPMTTFNPVKTVLDLLNKEHQGAL</sequence>
<dbReference type="InterPro" id="IPR025393">
    <property type="entry name" value="DUF4301"/>
</dbReference>
<comment type="caution">
    <text evidence="2">The sequence shown here is derived from an EMBL/GenBank/DDBJ whole genome shotgun (WGS) entry which is preliminary data.</text>
</comment>
<evidence type="ECO:0000313" key="3">
    <source>
        <dbReference type="Proteomes" id="UP000283387"/>
    </source>
</evidence>
<dbReference type="Proteomes" id="UP000283387">
    <property type="component" value="Unassembled WGS sequence"/>
</dbReference>
<protein>
    <submittedName>
        <fullName evidence="2">Uncharacterized protein DUF4301</fullName>
    </submittedName>
</protein>
<evidence type="ECO:0000259" key="1">
    <source>
        <dbReference type="Pfam" id="PF14134"/>
    </source>
</evidence>
<dbReference type="AlphaFoldDB" id="A0A419W3T4"/>
<dbReference type="OrthoDB" id="5572060at2"/>
<reference evidence="2 3" key="1">
    <citation type="submission" date="2018-09" db="EMBL/GenBank/DDBJ databases">
        <title>Genomic Encyclopedia of Archaeal and Bacterial Type Strains, Phase II (KMG-II): from individual species to whole genera.</title>
        <authorList>
            <person name="Goeker M."/>
        </authorList>
    </citation>
    <scope>NUCLEOTIDE SEQUENCE [LARGE SCALE GENOMIC DNA]</scope>
    <source>
        <strain evidence="2 3">DSM 27148</strain>
    </source>
</reference>
<gene>
    <name evidence="2" type="ORF">BC643_0439</name>
</gene>
<dbReference type="EMBL" id="RAPN01000001">
    <property type="protein sequence ID" value="RKD90103.1"/>
    <property type="molecule type" value="Genomic_DNA"/>
</dbReference>
<feature type="domain" description="DUF4301" evidence="1">
    <location>
        <begin position="5"/>
        <end position="502"/>
    </location>
</feature>
<keyword evidence="3" id="KW-1185">Reference proteome</keyword>
<evidence type="ECO:0000313" key="2">
    <source>
        <dbReference type="EMBL" id="RKD90103.1"/>
    </source>
</evidence>
<accession>A0A419W3T4</accession>
<dbReference type="InterPro" id="IPR029044">
    <property type="entry name" value="Nucleotide-diphossugar_trans"/>
</dbReference>
<dbReference type="Pfam" id="PF14134">
    <property type="entry name" value="DUF4301"/>
    <property type="match status" value="1"/>
</dbReference>
<dbReference type="RefSeq" id="WP_120274105.1">
    <property type="nucleotide sequence ID" value="NZ_RAPN01000001.1"/>
</dbReference>
<name>A0A419W3T4_9BACT</name>